<accession>A0A7W9W583</accession>
<name>A0A7W9W583_ARMRO</name>
<dbReference type="AlphaFoldDB" id="A0A7W9W583"/>
<dbReference type="Proteomes" id="UP000520814">
    <property type="component" value="Unassembled WGS sequence"/>
</dbReference>
<sequence>MLLTPPPALIFLMQAAAEKERGITRVSYELRHVPPGYFLYMVDRSSPATLRPKGVQTIQCDYTKRQITVAATSTGHADLKLLLTRFDVVPEPEPLPVKKIIPIFSEVSLKMKGKDTLDGAIIVPIEKEATAEFPLSEPTAVSLCPQPGRAASEVSFYKWRITPHFSPDEKTATLDIVLVAEQKPKDQLIFLGTQTVTVGVYTKITFPATMVLPDKQEFFVRVRRANPDDY</sequence>
<dbReference type="EMBL" id="JACHGW010000002">
    <property type="protein sequence ID" value="MBB6050149.1"/>
    <property type="molecule type" value="Genomic_DNA"/>
</dbReference>
<evidence type="ECO:0000313" key="2">
    <source>
        <dbReference type="Proteomes" id="UP000520814"/>
    </source>
</evidence>
<evidence type="ECO:0000313" key="1">
    <source>
        <dbReference type="EMBL" id="MBB6050149.1"/>
    </source>
</evidence>
<comment type="caution">
    <text evidence="1">The sequence shown here is derived from an EMBL/GenBank/DDBJ whole genome shotgun (WGS) entry which is preliminary data.</text>
</comment>
<dbReference type="RefSeq" id="WP_184194539.1">
    <property type="nucleotide sequence ID" value="NZ_JACHGW010000002.1"/>
</dbReference>
<protein>
    <submittedName>
        <fullName evidence="1">Uncharacterized protein</fullName>
    </submittedName>
</protein>
<organism evidence="1 2">
    <name type="scientific">Armatimonas rosea</name>
    <dbReference type="NCBI Taxonomy" id="685828"/>
    <lineage>
        <taxon>Bacteria</taxon>
        <taxon>Bacillati</taxon>
        <taxon>Armatimonadota</taxon>
        <taxon>Armatimonadia</taxon>
        <taxon>Armatimonadales</taxon>
        <taxon>Armatimonadaceae</taxon>
        <taxon>Armatimonas</taxon>
    </lineage>
</organism>
<keyword evidence="2" id="KW-1185">Reference proteome</keyword>
<gene>
    <name evidence="1" type="ORF">HNQ39_001940</name>
</gene>
<proteinExistence type="predicted"/>
<reference evidence="1 2" key="1">
    <citation type="submission" date="2020-08" db="EMBL/GenBank/DDBJ databases">
        <title>Genomic Encyclopedia of Type Strains, Phase IV (KMG-IV): sequencing the most valuable type-strain genomes for metagenomic binning, comparative biology and taxonomic classification.</title>
        <authorList>
            <person name="Goeker M."/>
        </authorList>
    </citation>
    <scope>NUCLEOTIDE SEQUENCE [LARGE SCALE GENOMIC DNA]</scope>
    <source>
        <strain evidence="1 2">DSM 23562</strain>
    </source>
</reference>